<reference evidence="2" key="1">
    <citation type="journal article" date="2014" name="Front. Microbiol.">
        <title>High frequency of phylogenetically diverse reductive dehalogenase-homologous genes in deep subseafloor sedimentary metagenomes.</title>
        <authorList>
            <person name="Kawai M."/>
            <person name="Futagami T."/>
            <person name="Toyoda A."/>
            <person name="Takaki Y."/>
            <person name="Nishi S."/>
            <person name="Hori S."/>
            <person name="Arai W."/>
            <person name="Tsubouchi T."/>
            <person name="Morono Y."/>
            <person name="Uchiyama I."/>
            <person name="Ito T."/>
            <person name="Fujiyama A."/>
            <person name="Inagaki F."/>
            <person name="Takami H."/>
        </authorList>
    </citation>
    <scope>NUCLEOTIDE SEQUENCE</scope>
    <source>
        <strain evidence="2">Expedition CK06-06</strain>
    </source>
</reference>
<evidence type="ECO:0000259" key="1">
    <source>
        <dbReference type="PROSITE" id="PS51733"/>
    </source>
</evidence>
<dbReference type="PROSITE" id="PS51733">
    <property type="entry name" value="BPL_LPL_CATALYTIC"/>
    <property type="match status" value="1"/>
</dbReference>
<feature type="non-terminal residue" evidence="2">
    <location>
        <position position="1"/>
    </location>
</feature>
<comment type="caution">
    <text evidence="2">The sequence shown here is derived from an EMBL/GenBank/DDBJ whole genome shotgun (WGS) entry which is preliminary data.</text>
</comment>
<evidence type="ECO:0000313" key="2">
    <source>
        <dbReference type="EMBL" id="GAG97687.1"/>
    </source>
</evidence>
<sequence length="38" mass="4549">QNKQVTSLQKELGRPIDMQEVKEKVKRNFEIVFDCELK</sequence>
<accession>X1CXL9</accession>
<protein>
    <recommendedName>
        <fullName evidence="1">BPL/LPL catalytic domain-containing protein</fullName>
    </recommendedName>
</protein>
<dbReference type="InterPro" id="IPR004143">
    <property type="entry name" value="BPL_LPL_catalytic"/>
</dbReference>
<dbReference type="Gene3D" id="3.30.930.10">
    <property type="entry name" value="Bira Bifunctional Protein, Domain 2"/>
    <property type="match status" value="1"/>
</dbReference>
<dbReference type="InterPro" id="IPR045864">
    <property type="entry name" value="aa-tRNA-synth_II/BPL/LPL"/>
</dbReference>
<proteinExistence type="predicted"/>
<dbReference type="AlphaFoldDB" id="X1CXL9"/>
<organism evidence="2">
    <name type="scientific">marine sediment metagenome</name>
    <dbReference type="NCBI Taxonomy" id="412755"/>
    <lineage>
        <taxon>unclassified sequences</taxon>
        <taxon>metagenomes</taxon>
        <taxon>ecological metagenomes</taxon>
    </lineage>
</organism>
<name>X1CXL9_9ZZZZ</name>
<dbReference type="EMBL" id="BART01029146">
    <property type="protein sequence ID" value="GAG97687.1"/>
    <property type="molecule type" value="Genomic_DNA"/>
</dbReference>
<feature type="domain" description="BPL/LPL catalytic" evidence="1">
    <location>
        <begin position="1"/>
        <end position="37"/>
    </location>
</feature>
<gene>
    <name evidence="2" type="ORF">S01H4_51220</name>
</gene>